<feature type="compositionally biased region" description="Basic and acidic residues" evidence="1">
    <location>
        <begin position="41"/>
        <end position="50"/>
    </location>
</feature>
<dbReference type="AlphaFoldDB" id="A0A8T0ETL1"/>
<keyword evidence="3" id="KW-1185">Reference proteome</keyword>
<feature type="compositionally biased region" description="Polar residues" evidence="1">
    <location>
        <begin position="140"/>
        <end position="164"/>
    </location>
</feature>
<evidence type="ECO:0000313" key="2">
    <source>
        <dbReference type="EMBL" id="KAF8778594.1"/>
    </source>
</evidence>
<feature type="region of interest" description="Disordered" evidence="1">
    <location>
        <begin position="124"/>
        <end position="181"/>
    </location>
</feature>
<reference evidence="2" key="1">
    <citation type="journal article" date="2020" name="bioRxiv">
        <title>Chromosome-level reference genome of the European wasp spider Argiope bruennichi: a resource for studies on range expansion and evolutionary adaptation.</title>
        <authorList>
            <person name="Sheffer M.M."/>
            <person name="Hoppe A."/>
            <person name="Krehenwinkel H."/>
            <person name="Uhl G."/>
            <person name="Kuss A.W."/>
            <person name="Jensen L."/>
            <person name="Jensen C."/>
            <person name="Gillespie R.G."/>
            <person name="Hoff K.J."/>
            <person name="Prost S."/>
        </authorList>
    </citation>
    <scope>NUCLEOTIDE SEQUENCE</scope>
</reference>
<accession>A0A8T0ETL1</accession>
<reference evidence="2" key="2">
    <citation type="submission" date="2020-06" db="EMBL/GenBank/DDBJ databases">
        <authorList>
            <person name="Sheffer M."/>
        </authorList>
    </citation>
    <scope>NUCLEOTIDE SEQUENCE</scope>
</reference>
<evidence type="ECO:0000313" key="3">
    <source>
        <dbReference type="Proteomes" id="UP000807504"/>
    </source>
</evidence>
<proteinExistence type="predicted"/>
<protein>
    <submittedName>
        <fullName evidence="2">Uncharacterized protein</fullName>
    </submittedName>
</protein>
<name>A0A8T0ETL1_ARGBR</name>
<organism evidence="2 3">
    <name type="scientific">Argiope bruennichi</name>
    <name type="common">Wasp spider</name>
    <name type="synonym">Aranea bruennichi</name>
    <dbReference type="NCBI Taxonomy" id="94029"/>
    <lineage>
        <taxon>Eukaryota</taxon>
        <taxon>Metazoa</taxon>
        <taxon>Ecdysozoa</taxon>
        <taxon>Arthropoda</taxon>
        <taxon>Chelicerata</taxon>
        <taxon>Arachnida</taxon>
        <taxon>Araneae</taxon>
        <taxon>Araneomorphae</taxon>
        <taxon>Entelegynae</taxon>
        <taxon>Araneoidea</taxon>
        <taxon>Araneidae</taxon>
        <taxon>Argiope</taxon>
    </lineage>
</organism>
<dbReference type="Proteomes" id="UP000807504">
    <property type="component" value="Unassembled WGS sequence"/>
</dbReference>
<sequence length="181" mass="20798">MDYFGQPLSPVSMRRRDAAEAELDELLMNSMRSSDEEEQESQERTISRRDKALSEIKEFIKKNVTRISDEEEQESQERSLIRPKNLLSSLPPSQAESELEDINNKSNIQELDLWLRKQMKRNWEEEEKKCRKRSRVTKGSEGSQGNSTRTEPWSTAGSEGSQGNDRIGDKKLDDSTGSDAK</sequence>
<dbReference type="EMBL" id="JABXBU010002072">
    <property type="protein sequence ID" value="KAF8778594.1"/>
    <property type="molecule type" value="Genomic_DNA"/>
</dbReference>
<feature type="compositionally biased region" description="Basic and acidic residues" evidence="1">
    <location>
        <begin position="166"/>
        <end position="181"/>
    </location>
</feature>
<feature type="compositionally biased region" description="Polar residues" evidence="1">
    <location>
        <begin position="86"/>
        <end position="96"/>
    </location>
</feature>
<comment type="caution">
    <text evidence="2">The sequence shown here is derived from an EMBL/GenBank/DDBJ whole genome shotgun (WGS) entry which is preliminary data.</text>
</comment>
<evidence type="ECO:0000256" key="1">
    <source>
        <dbReference type="SAM" id="MobiDB-lite"/>
    </source>
</evidence>
<feature type="region of interest" description="Disordered" evidence="1">
    <location>
        <begin position="66"/>
        <end position="107"/>
    </location>
</feature>
<feature type="region of interest" description="Disordered" evidence="1">
    <location>
        <begin position="27"/>
        <end position="50"/>
    </location>
</feature>
<gene>
    <name evidence="2" type="ORF">HNY73_015298</name>
</gene>